<dbReference type="AlphaFoldDB" id="A0A0L0EV68"/>
<dbReference type="EMBL" id="LFZX01000050">
    <property type="protein sequence ID" value="KNC67763.1"/>
    <property type="molecule type" value="Genomic_DNA"/>
</dbReference>
<dbReference type="Proteomes" id="UP000036850">
    <property type="component" value="Unassembled WGS sequence"/>
</dbReference>
<dbReference type="OrthoDB" id="4264468at2"/>
<evidence type="ECO:0000313" key="1">
    <source>
        <dbReference type="EMBL" id="KNC67763.1"/>
    </source>
</evidence>
<reference evidence="2" key="1">
    <citation type="submission" date="2015-07" db="EMBL/GenBank/DDBJ databases">
        <title>Draft genome sequence of a Pseudoalteromonas rubra strain, OCN096, isolated from Kaneohe Bay, Oahu, Hawaii.</title>
        <authorList>
            <person name="Beurmann S."/>
            <person name="Ushijima B."/>
            <person name="Belcaid M."/>
            <person name="Callahan S.M."/>
            <person name="Aeby G.S."/>
        </authorList>
    </citation>
    <scope>NUCLEOTIDE SEQUENCE [LARGE SCALE GENOMIC DNA]</scope>
    <source>
        <strain evidence="2">OCN096</strain>
    </source>
</reference>
<dbReference type="PATRIC" id="fig|43658.6.peg.274"/>
<accession>A0A0L0EV68</accession>
<name>A0A0L0EV68_9GAMM</name>
<sequence length="441" mass="50499">MYSKQFRTLFTSLNSRKRPEDIAQVILELPELQLTQETMSKLKLAAEGALSNNQFGYSSMSDEFFNPIGCEKQLSKGKELFPSVVFDTDNGALPQHADTLIEQACPILGGAPSKLDFKHDRLNKLERKAANLDISKRQYNKKFRYLRRLQAKRARLAREHKKREFTLISKSGLAFTIDEHHFFDDALTAAFIAYYVARCNLRSEYTTDKQQRPYDEIADQLFQDCMRSNSTNWWAISHVYPAPFVLGKLTDEQKGKMLGTWYSVLCELAEFLKELWGNSDISRKTMIVKRGNDSTTWNNTAGAWNKVRDAWFRFLFDLGMQDIVDVLCPGKVLRLMAADVVAWHHHEEGTLEVDTKIWNEVPLPWEVLSGEAECSRHFVERVCRRYGVDPVHKGWTAPPPEMKVAKYRLTPELVHGVTVSNPSLAKVLKKAGVFSGKPVKD</sequence>
<comment type="caution">
    <text evidence="1">The sequence shown here is derived from an EMBL/GenBank/DDBJ whole genome shotgun (WGS) entry which is preliminary data.</text>
</comment>
<protein>
    <submittedName>
        <fullName evidence="1">Uncharacterized protein</fullName>
    </submittedName>
</protein>
<gene>
    <name evidence="1" type="ORF">AC626_08750</name>
</gene>
<organism evidence="1 2">
    <name type="scientific">Pseudoalteromonas rubra</name>
    <dbReference type="NCBI Taxonomy" id="43658"/>
    <lineage>
        <taxon>Bacteria</taxon>
        <taxon>Pseudomonadati</taxon>
        <taxon>Pseudomonadota</taxon>
        <taxon>Gammaproteobacteria</taxon>
        <taxon>Alteromonadales</taxon>
        <taxon>Pseudoalteromonadaceae</taxon>
        <taxon>Pseudoalteromonas</taxon>
    </lineage>
</organism>
<proteinExistence type="predicted"/>
<evidence type="ECO:0000313" key="2">
    <source>
        <dbReference type="Proteomes" id="UP000036850"/>
    </source>
</evidence>